<comment type="caution">
    <text evidence="3">The sequence shown here is derived from an EMBL/GenBank/DDBJ whole genome shotgun (WGS) entry which is preliminary data.</text>
</comment>
<organism evidence="3 4">
    <name type="scientific">Duganella margarita</name>
    <dbReference type="NCBI Taxonomy" id="2692170"/>
    <lineage>
        <taxon>Bacteria</taxon>
        <taxon>Pseudomonadati</taxon>
        <taxon>Pseudomonadota</taxon>
        <taxon>Betaproteobacteria</taxon>
        <taxon>Burkholderiales</taxon>
        <taxon>Oxalobacteraceae</taxon>
        <taxon>Telluria group</taxon>
        <taxon>Duganella</taxon>
    </lineage>
</organism>
<evidence type="ECO:0000259" key="2">
    <source>
        <dbReference type="Pfam" id="PF13476"/>
    </source>
</evidence>
<name>A0ABW9WQY5_9BURK</name>
<dbReference type="Pfam" id="PF13476">
    <property type="entry name" value="AAA_23"/>
    <property type="match status" value="1"/>
</dbReference>
<dbReference type="Gene3D" id="3.30.950.30">
    <property type="entry name" value="Schlafen, AAA domain"/>
    <property type="match status" value="1"/>
</dbReference>
<dbReference type="InterPro" id="IPR038461">
    <property type="entry name" value="Schlafen_AlbA_2_dom_sf"/>
</dbReference>
<dbReference type="EMBL" id="WWCS01000024">
    <property type="protein sequence ID" value="MYN42760.1"/>
    <property type="molecule type" value="Genomic_DNA"/>
</dbReference>
<dbReference type="Gene3D" id="3.40.50.300">
    <property type="entry name" value="P-loop containing nucleotide triphosphate hydrolases"/>
    <property type="match status" value="1"/>
</dbReference>
<evidence type="ECO:0000313" key="4">
    <source>
        <dbReference type="Proteomes" id="UP000466332"/>
    </source>
</evidence>
<feature type="domain" description="Rad50/SbcC-type AAA" evidence="2">
    <location>
        <begin position="5"/>
        <end position="52"/>
    </location>
</feature>
<evidence type="ECO:0000259" key="1">
    <source>
        <dbReference type="Pfam" id="PF04326"/>
    </source>
</evidence>
<keyword evidence="4" id="KW-1185">Reference proteome</keyword>
<evidence type="ECO:0000313" key="3">
    <source>
        <dbReference type="EMBL" id="MYN42760.1"/>
    </source>
</evidence>
<dbReference type="InterPro" id="IPR027417">
    <property type="entry name" value="P-loop_NTPase"/>
</dbReference>
<gene>
    <name evidence="3" type="ORF">GTP55_25790</name>
</gene>
<dbReference type="InterPro" id="IPR038729">
    <property type="entry name" value="Rad50/SbcC_AAA"/>
</dbReference>
<reference evidence="3 4" key="1">
    <citation type="submission" date="2019-12" db="EMBL/GenBank/DDBJ databases">
        <title>Novel species isolated from a subtropical stream in China.</title>
        <authorList>
            <person name="Lu H."/>
        </authorList>
    </citation>
    <scope>NUCLEOTIDE SEQUENCE [LARGE SCALE GENOMIC DNA]</scope>
    <source>
        <strain evidence="3 4">FT109W</strain>
    </source>
</reference>
<dbReference type="Proteomes" id="UP000466332">
    <property type="component" value="Unassembled WGS sequence"/>
</dbReference>
<dbReference type="Pfam" id="PF04326">
    <property type="entry name" value="SLFN_AlbA_2"/>
    <property type="match status" value="1"/>
</dbReference>
<protein>
    <submittedName>
        <fullName evidence="3">AAA family ATPase</fullName>
    </submittedName>
</protein>
<dbReference type="RefSeq" id="WP_161047644.1">
    <property type="nucleotide sequence ID" value="NZ_WWCS01000024.1"/>
</dbReference>
<proteinExistence type="predicted"/>
<dbReference type="InterPro" id="IPR007421">
    <property type="entry name" value="Schlafen_AlbA_2_dom"/>
</dbReference>
<sequence>MYFTKISLKNFGPFADAEFHFKPHAINWIVGNNGSGKTQMAGAMLAAIVGSPALSLTAGGIGPSSVALVMEDGAISETVCLHIAASLHGKSEVSKTAEPLALQALAAMSGTENQRLMIGHMRQTDFGSLDFREVENLLPDAIKDHPLWADVRLKSNHASYAGSSIAHSAAELIGQFAARRRARFKLPLIVDEVLWRWSSDEREFFIPVLDEIARDSQVFLLCPGGDDVRAGAGSVTQLSVARREATSLAAFNSWYDTRKPNLRSVRQAKWVHGTQYPAQENRSCEFKEVKGNNPLGAIKGVVDQYAVAFMNAGTAQEGAIFWGIRDSDRSIVGVQLRPQDCDELRRIVTERLHQIVPPIAPSTYRIDLHPVSNGSTPINDLFVVEIRVPSVRRTLLFATGGQEVYIKTDAGKRKLSPIELQQELIQRLGIDPVL</sequence>
<accession>A0ABW9WQY5</accession>
<feature type="domain" description="Schlafen AlbA-2" evidence="1">
    <location>
        <begin position="280"/>
        <end position="415"/>
    </location>
</feature>
<dbReference type="SUPFAM" id="SSF52540">
    <property type="entry name" value="P-loop containing nucleoside triphosphate hydrolases"/>
    <property type="match status" value="1"/>
</dbReference>